<keyword evidence="3" id="KW-1185">Reference proteome</keyword>
<feature type="compositionally biased region" description="Low complexity" evidence="1">
    <location>
        <begin position="8"/>
        <end position="18"/>
    </location>
</feature>
<dbReference type="RefSeq" id="WP_236743249.1">
    <property type="nucleotide sequence ID" value="NZ_MAFQ01000020.1"/>
</dbReference>
<organism evidence="2 3">
    <name type="scientific">Mycobacteroides franklinii</name>
    <dbReference type="NCBI Taxonomy" id="948102"/>
    <lineage>
        <taxon>Bacteria</taxon>
        <taxon>Bacillati</taxon>
        <taxon>Actinomycetota</taxon>
        <taxon>Actinomycetes</taxon>
        <taxon>Mycobacteriales</taxon>
        <taxon>Mycobacteriaceae</taxon>
        <taxon>Mycobacteroides</taxon>
    </lineage>
</organism>
<name>A0A4R8RJX0_9MYCO</name>
<sequence length="176" mass="19098">MDVPQCALSSLSESLSEPPQRPQRPPSPATDTSTPIGRAVAGFYLAFEAVDDSDRLREATNWVGGQHSPETNSRQKYLALATGITNVEKIRRHVGGTLREIAATAARTAQRLAEDATSLPADIDDAIKAAVRHESIAICDRAVRMINNQTRLVLDLDEVTAAISVDDWLASHRLTD</sequence>
<evidence type="ECO:0000313" key="2">
    <source>
        <dbReference type="EMBL" id="TDZ52997.1"/>
    </source>
</evidence>
<evidence type="ECO:0000256" key="1">
    <source>
        <dbReference type="SAM" id="MobiDB-lite"/>
    </source>
</evidence>
<protein>
    <submittedName>
        <fullName evidence="2">Uncharacterized protein</fullName>
    </submittedName>
</protein>
<dbReference type="Proteomes" id="UP000295165">
    <property type="component" value="Unassembled WGS sequence"/>
</dbReference>
<evidence type="ECO:0000313" key="3">
    <source>
        <dbReference type="Proteomes" id="UP000295165"/>
    </source>
</evidence>
<dbReference type="AlphaFoldDB" id="A0A4R8RJX0"/>
<accession>A0A4R8RJX0</accession>
<dbReference type="EMBL" id="PECC01000026">
    <property type="protein sequence ID" value="TDZ52997.1"/>
    <property type="molecule type" value="Genomic_DNA"/>
</dbReference>
<gene>
    <name evidence="2" type="ORF">CCUG63697_01483</name>
</gene>
<feature type="compositionally biased region" description="Pro residues" evidence="1">
    <location>
        <begin position="19"/>
        <end position="28"/>
    </location>
</feature>
<reference evidence="2 3" key="1">
    <citation type="journal article" date="2019" name="Sci. Rep.">
        <title>Extended insight into the Mycobacterium chelonae-abscessus complex through whole genome sequencing of Mycobacterium salmoniphilum outbreak and Mycobacterium salmoniphilum-like strains.</title>
        <authorList>
            <person name="Behra P.R.K."/>
            <person name="Das S."/>
            <person name="Pettersson B.M.F."/>
            <person name="Shirreff L."/>
            <person name="DuCote T."/>
            <person name="Jacobsson K.G."/>
            <person name="Ennis D.G."/>
            <person name="Kirsebom L.A."/>
        </authorList>
    </citation>
    <scope>NUCLEOTIDE SEQUENCE [LARGE SCALE GENOMIC DNA]</scope>
    <source>
        <strain evidence="2 3">CCUG 63697</strain>
    </source>
</reference>
<proteinExistence type="predicted"/>
<comment type="caution">
    <text evidence="2">The sequence shown here is derived from an EMBL/GenBank/DDBJ whole genome shotgun (WGS) entry which is preliminary data.</text>
</comment>
<feature type="region of interest" description="Disordered" evidence="1">
    <location>
        <begin position="1"/>
        <end position="35"/>
    </location>
</feature>